<evidence type="ECO:0000313" key="5">
    <source>
        <dbReference type="EMBL" id="KAK4437664.1"/>
    </source>
</evidence>
<protein>
    <recommendedName>
        <fullName evidence="4">Dirigent protein</fullName>
    </recommendedName>
</protein>
<dbReference type="InterPro" id="IPR044859">
    <property type="entry name" value="Allene_oxi_cyc_Dirigent"/>
</dbReference>
<comment type="caution">
    <text evidence="5">The sequence shown here is derived from an EMBL/GenBank/DDBJ whole genome shotgun (WGS) entry which is preliminary data.</text>
</comment>
<dbReference type="GO" id="GO:0048046">
    <property type="term" value="C:apoplast"/>
    <property type="evidence" value="ECO:0007669"/>
    <property type="project" value="UniProtKB-SubCell"/>
</dbReference>
<dbReference type="Proteomes" id="UP001293254">
    <property type="component" value="Unassembled WGS sequence"/>
</dbReference>
<dbReference type="InterPro" id="IPR004265">
    <property type="entry name" value="Dirigent"/>
</dbReference>
<reference evidence="5" key="1">
    <citation type="submission" date="2020-06" db="EMBL/GenBank/DDBJ databases">
        <authorList>
            <person name="Li T."/>
            <person name="Hu X."/>
            <person name="Zhang T."/>
            <person name="Song X."/>
            <person name="Zhang H."/>
            <person name="Dai N."/>
            <person name="Sheng W."/>
            <person name="Hou X."/>
            <person name="Wei L."/>
        </authorList>
    </citation>
    <scope>NUCLEOTIDE SEQUENCE</scope>
    <source>
        <strain evidence="5">3651</strain>
        <tissue evidence="5">Leaf</tissue>
    </source>
</reference>
<dbReference type="EMBL" id="JACGWO010000001">
    <property type="protein sequence ID" value="KAK4437664.1"/>
    <property type="molecule type" value="Genomic_DNA"/>
</dbReference>
<keyword evidence="3 4" id="KW-0964">Secreted</keyword>
<evidence type="ECO:0000313" key="6">
    <source>
        <dbReference type="Proteomes" id="UP001293254"/>
    </source>
</evidence>
<comment type="function">
    <text evidence="4">Dirigent proteins impart stereoselectivity on the phenoxy radical-coupling reaction, yielding optically active lignans from two molecules of coniferyl alcohol in the biosynthesis of lignans, flavonolignans, and alkaloids and thus plays a central role in plant secondary metabolism.</text>
</comment>
<dbReference type="PANTHER" id="PTHR21495">
    <property type="entry name" value="NUCLEOPORIN-RELATED"/>
    <property type="match status" value="1"/>
</dbReference>
<evidence type="ECO:0000256" key="3">
    <source>
        <dbReference type="ARBA" id="ARBA00022525"/>
    </source>
</evidence>
<keyword evidence="4" id="KW-0052">Apoplast</keyword>
<evidence type="ECO:0000256" key="4">
    <source>
        <dbReference type="RuleBase" id="RU363099"/>
    </source>
</evidence>
<dbReference type="AlphaFoldDB" id="A0AAE1YWP9"/>
<dbReference type="Pfam" id="PF03018">
    <property type="entry name" value="Dirigent"/>
    <property type="match status" value="1"/>
</dbReference>
<gene>
    <name evidence="5" type="ORF">Salat_0100400</name>
</gene>
<comment type="subcellular location">
    <subcellularLocation>
        <location evidence="4">Secreted</location>
        <location evidence="4">Extracellular space</location>
        <location evidence="4">Apoplast</location>
    </subcellularLocation>
</comment>
<name>A0AAE1YWP9_9LAMI</name>
<keyword evidence="6" id="KW-1185">Reference proteome</keyword>
<dbReference type="Gene3D" id="2.40.480.10">
    <property type="entry name" value="Allene oxide cyclase-like"/>
    <property type="match status" value="1"/>
</dbReference>
<comment type="subunit">
    <text evidence="2 4">Homodimer.</text>
</comment>
<proteinExistence type="inferred from homology"/>
<organism evidence="5 6">
    <name type="scientific">Sesamum alatum</name>
    <dbReference type="NCBI Taxonomy" id="300844"/>
    <lineage>
        <taxon>Eukaryota</taxon>
        <taxon>Viridiplantae</taxon>
        <taxon>Streptophyta</taxon>
        <taxon>Embryophyta</taxon>
        <taxon>Tracheophyta</taxon>
        <taxon>Spermatophyta</taxon>
        <taxon>Magnoliopsida</taxon>
        <taxon>eudicotyledons</taxon>
        <taxon>Gunneridae</taxon>
        <taxon>Pentapetalae</taxon>
        <taxon>asterids</taxon>
        <taxon>lamiids</taxon>
        <taxon>Lamiales</taxon>
        <taxon>Pedaliaceae</taxon>
        <taxon>Sesamum</taxon>
    </lineage>
</organism>
<accession>A0AAE1YWP9</accession>
<comment type="similarity">
    <text evidence="1 4">Belongs to the plant dirigent protein family.</text>
</comment>
<reference evidence="5" key="2">
    <citation type="journal article" date="2024" name="Plant">
        <title>Genomic evolution and insights into agronomic trait innovations of Sesamum species.</title>
        <authorList>
            <person name="Miao H."/>
            <person name="Wang L."/>
            <person name="Qu L."/>
            <person name="Liu H."/>
            <person name="Sun Y."/>
            <person name="Le M."/>
            <person name="Wang Q."/>
            <person name="Wei S."/>
            <person name="Zheng Y."/>
            <person name="Lin W."/>
            <person name="Duan Y."/>
            <person name="Cao H."/>
            <person name="Xiong S."/>
            <person name="Wang X."/>
            <person name="Wei L."/>
            <person name="Li C."/>
            <person name="Ma Q."/>
            <person name="Ju M."/>
            <person name="Zhao R."/>
            <person name="Li G."/>
            <person name="Mu C."/>
            <person name="Tian Q."/>
            <person name="Mei H."/>
            <person name="Zhang T."/>
            <person name="Gao T."/>
            <person name="Zhang H."/>
        </authorList>
    </citation>
    <scope>NUCLEOTIDE SEQUENCE</scope>
    <source>
        <strain evidence="5">3651</strain>
    </source>
</reference>
<sequence length="194" mass="21168">MVSLFIATGAVRGRAGQDSEESWLQDVCQGNFKMRKLHFFIQDALGGPNATVWEVARSEITSESPSSFGQILVVDDLITATPDPNSMALGRAQGLITSADLQVLALNMNLNFYFTQGEFKGSTLSILGRNPVMETDRELSVVGGTGVFRMARGYAYSHTYSFDTTTDYGILEYNVNVCCPYHGAPGDIEMVTNL</sequence>
<evidence type="ECO:0000256" key="2">
    <source>
        <dbReference type="ARBA" id="ARBA00011738"/>
    </source>
</evidence>
<evidence type="ECO:0000256" key="1">
    <source>
        <dbReference type="ARBA" id="ARBA00010746"/>
    </source>
</evidence>
<dbReference type="GO" id="GO:0009699">
    <property type="term" value="P:phenylpropanoid biosynthetic process"/>
    <property type="evidence" value="ECO:0007669"/>
    <property type="project" value="UniProtKB-ARBA"/>
</dbReference>